<sequence>MKDSEVREVMNGRELAFKGEKWDFLHLHGIDDSTIERGIKVAQSKDGPVISQRKYVIDILEEIDLLNAKSIDTLIDLNIKLLSNQGEPLSDLGRYKRLVGKLNYLTVTQPNT</sequence>
<evidence type="ECO:0000313" key="2">
    <source>
        <dbReference type="Proteomes" id="UP000257109"/>
    </source>
</evidence>
<dbReference type="OrthoDB" id="1434533at2759"/>
<protein>
    <recommendedName>
        <fullName evidence="3">Copia protein</fullName>
    </recommendedName>
</protein>
<name>A0A371GVC0_MUCPR</name>
<comment type="caution">
    <text evidence="1">The sequence shown here is derived from an EMBL/GenBank/DDBJ whole genome shotgun (WGS) entry which is preliminary data.</text>
</comment>
<keyword evidence="2" id="KW-1185">Reference proteome</keyword>
<reference evidence="1" key="1">
    <citation type="submission" date="2018-05" db="EMBL/GenBank/DDBJ databases">
        <title>Draft genome of Mucuna pruriens seed.</title>
        <authorList>
            <person name="Nnadi N.E."/>
            <person name="Vos R."/>
            <person name="Hasami M.H."/>
            <person name="Devisetty U.K."/>
            <person name="Aguiy J.C."/>
        </authorList>
    </citation>
    <scope>NUCLEOTIDE SEQUENCE [LARGE SCALE GENOMIC DNA]</scope>
    <source>
        <strain evidence="1">JCA_2017</strain>
    </source>
</reference>
<dbReference type="Proteomes" id="UP000257109">
    <property type="component" value="Unassembled WGS sequence"/>
</dbReference>
<dbReference type="EMBL" id="QJKJ01004361">
    <property type="protein sequence ID" value="RDX94497.1"/>
    <property type="molecule type" value="Genomic_DNA"/>
</dbReference>
<evidence type="ECO:0008006" key="3">
    <source>
        <dbReference type="Google" id="ProtNLM"/>
    </source>
</evidence>
<organism evidence="1 2">
    <name type="scientific">Mucuna pruriens</name>
    <name type="common">Velvet bean</name>
    <name type="synonym">Dolichos pruriens</name>
    <dbReference type="NCBI Taxonomy" id="157652"/>
    <lineage>
        <taxon>Eukaryota</taxon>
        <taxon>Viridiplantae</taxon>
        <taxon>Streptophyta</taxon>
        <taxon>Embryophyta</taxon>
        <taxon>Tracheophyta</taxon>
        <taxon>Spermatophyta</taxon>
        <taxon>Magnoliopsida</taxon>
        <taxon>eudicotyledons</taxon>
        <taxon>Gunneridae</taxon>
        <taxon>Pentapetalae</taxon>
        <taxon>rosids</taxon>
        <taxon>fabids</taxon>
        <taxon>Fabales</taxon>
        <taxon>Fabaceae</taxon>
        <taxon>Papilionoideae</taxon>
        <taxon>50 kb inversion clade</taxon>
        <taxon>NPAAA clade</taxon>
        <taxon>indigoferoid/millettioid clade</taxon>
        <taxon>Phaseoleae</taxon>
        <taxon>Mucuna</taxon>
    </lineage>
</organism>
<accession>A0A371GVC0</accession>
<feature type="non-terminal residue" evidence="1">
    <location>
        <position position="1"/>
    </location>
</feature>
<gene>
    <name evidence="1" type="ORF">CR513_23116</name>
</gene>
<dbReference type="AlphaFoldDB" id="A0A371GVC0"/>
<proteinExistence type="predicted"/>
<evidence type="ECO:0000313" key="1">
    <source>
        <dbReference type="EMBL" id="RDX94497.1"/>
    </source>
</evidence>